<dbReference type="PANTHER" id="PTHR38686:SF1">
    <property type="entry name" value="APOLIPOPROTEIN N-ACYLTRANSFERASE"/>
    <property type="match status" value="1"/>
</dbReference>
<dbReference type="SUPFAM" id="SSF56317">
    <property type="entry name" value="Carbon-nitrogen hydrolase"/>
    <property type="match status" value="1"/>
</dbReference>
<organism evidence="10 11">
    <name type="scientific">Ktedonospora formicarum</name>
    <dbReference type="NCBI Taxonomy" id="2778364"/>
    <lineage>
        <taxon>Bacteria</taxon>
        <taxon>Bacillati</taxon>
        <taxon>Chloroflexota</taxon>
        <taxon>Ktedonobacteria</taxon>
        <taxon>Ktedonobacterales</taxon>
        <taxon>Ktedonobacteraceae</taxon>
        <taxon>Ktedonospora</taxon>
    </lineage>
</organism>
<dbReference type="Pfam" id="PF00795">
    <property type="entry name" value="CN_hydrolase"/>
    <property type="match status" value="1"/>
</dbReference>
<feature type="transmembrane region" description="Helical" evidence="8">
    <location>
        <begin position="487"/>
        <end position="508"/>
    </location>
</feature>
<feature type="transmembrane region" description="Helical" evidence="8">
    <location>
        <begin position="197"/>
        <end position="218"/>
    </location>
</feature>
<dbReference type="PROSITE" id="PS50263">
    <property type="entry name" value="CN_HYDROLASE"/>
    <property type="match status" value="1"/>
</dbReference>
<evidence type="ECO:0000256" key="8">
    <source>
        <dbReference type="SAM" id="Phobius"/>
    </source>
</evidence>
<evidence type="ECO:0000256" key="4">
    <source>
        <dbReference type="ARBA" id="ARBA00022692"/>
    </source>
</evidence>
<feature type="transmembrane region" description="Helical" evidence="8">
    <location>
        <begin position="58"/>
        <end position="78"/>
    </location>
</feature>
<feature type="transmembrane region" description="Helical" evidence="8">
    <location>
        <begin position="85"/>
        <end position="103"/>
    </location>
</feature>
<gene>
    <name evidence="10" type="primary">lnt</name>
    <name evidence="10" type="ORF">KSX_87260</name>
</gene>
<dbReference type="InterPro" id="IPR045378">
    <property type="entry name" value="LNT_N"/>
</dbReference>
<proteinExistence type="predicted"/>
<feature type="transmembrane region" description="Helical" evidence="8">
    <location>
        <begin position="134"/>
        <end position="152"/>
    </location>
</feature>
<dbReference type="AlphaFoldDB" id="A0A8J3MY96"/>
<feature type="transmembrane region" description="Helical" evidence="8">
    <location>
        <begin position="158"/>
        <end position="185"/>
    </location>
</feature>
<protein>
    <submittedName>
        <fullName evidence="10">Apolipoprotein N-acyltransferase</fullName>
    </submittedName>
</protein>
<feature type="domain" description="CN hydrolase" evidence="9">
    <location>
        <begin position="244"/>
        <end position="474"/>
    </location>
</feature>
<evidence type="ECO:0000256" key="6">
    <source>
        <dbReference type="ARBA" id="ARBA00023136"/>
    </source>
</evidence>
<keyword evidence="11" id="KW-1185">Reference proteome</keyword>
<evidence type="ECO:0000256" key="3">
    <source>
        <dbReference type="ARBA" id="ARBA00022679"/>
    </source>
</evidence>
<dbReference type="Proteomes" id="UP000612362">
    <property type="component" value="Unassembled WGS sequence"/>
</dbReference>
<dbReference type="Pfam" id="PF20154">
    <property type="entry name" value="LNT_N"/>
    <property type="match status" value="1"/>
</dbReference>
<keyword evidence="4 8" id="KW-0812">Transmembrane</keyword>
<evidence type="ECO:0000313" key="11">
    <source>
        <dbReference type="Proteomes" id="UP000612362"/>
    </source>
</evidence>
<keyword evidence="7" id="KW-0012">Acyltransferase</keyword>
<dbReference type="RefSeq" id="WP_220199548.1">
    <property type="nucleotide sequence ID" value="NZ_BNJF01000008.1"/>
</dbReference>
<keyword evidence="6 8" id="KW-0472">Membrane</keyword>
<dbReference type="GO" id="GO:0005886">
    <property type="term" value="C:plasma membrane"/>
    <property type="evidence" value="ECO:0007669"/>
    <property type="project" value="UniProtKB-SubCell"/>
</dbReference>
<reference evidence="10" key="1">
    <citation type="submission" date="2020-10" db="EMBL/GenBank/DDBJ databases">
        <title>Taxonomic study of unclassified bacteria belonging to the class Ktedonobacteria.</title>
        <authorList>
            <person name="Yabe S."/>
            <person name="Wang C.M."/>
            <person name="Zheng Y."/>
            <person name="Sakai Y."/>
            <person name="Cavaletti L."/>
            <person name="Monciardini P."/>
            <person name="Donadio S."/>
        </authorList>
    </citation>
    <scope>NUCLEOTIDE SEQUENCE</scope>
    <source>
        <strain evidence="10">SOSP1-1</strain>
    </source>
</reference>
<evidence type="ECO:0000313" key="10">
    <source>
        <dbReference type="EMBL" id="GHO50563.1"/>
    </source>
</evidence>
<dbReference type="PANTHER" id="PTHR38686">
    <property type="entry name" value="APOLIPOPROTEIN N-ACYLTRANSFERASE"/>
    <property type="match status" value="1"/>
</dbReference>
<comment type="subcellular location">
    <subcellularLocation>
        <location evidence="1">Cell membrane</location>
        <topology evidence="1">Multi-pass membrane protein</topology>
    </subcellularLocation>
</comment>
<dbReference type="InterPro" id="IPR003010">
    <property type="entry name" value="C-N_Hydrolase"/>
</dbReference>
<name>A0A8J3MY96_9CHLR</name>
<evidence type="ECO:0000256" key="5">
    <source>
        <dbReference type="ARBA" id="ARBA00022989"/>
    </source>
</evidence>
<comment type="caution">
    <text evidence="10">The sequence shown here is derived from an EMBL/GenBank/DDBJ whole genome shotgun (WGS) entry which is preliminary data.</text>
</comment>
<keyword evidence="2" id="KW-1003">Cell membrane</keyword>
<keyword evidence="3" id="KW-0808">Transferase</keyword>
<evidence type="ECO:0000256" key="1">
    <source>
        <dbReference type="ARBA" id="ARBA00004651"/>
    </source>
</evidence>
<dbReference type="InterPro" id="IPR004563">
    <property type="entry name" value="Apolipo_AcylTrfase"/>
</dbReference>
<dbReference type="EMBL" id="BNJF01000008">
    <property type="protein sequence ID" value="GHO50563.1"/>
    <property type="molecule type" value="Genomic_DNA"/>
</dbReference>
<dbReference type="InterPro" id="IPR036526">
    <property type="entry name" value="C-N_Hydrolase_sf"/>
</dbReference>
<evidence type="ECO:0000259" key="9">
    <source>
        <dbReference type="PROSITE" id="PS50263"/>
    </source>
</evidence>
<accession>A0A8J3MY96</accession>
<keyword evidence="5 8" id="KW-1133">Transmembrane helix</keyword>
<evidence type="ECO:0000256" key="7">
    <source>
        <dbReference type="ARBA" id="ARBA00023315"/>
    </source>
</evidence>
<dbReference type="GO" id="GO:0042158">
    <property type="term" value="P:lipoprotein biosynthetic process"/>
    <property type="evidence" value="ECO:0007669"/>
    <property type="project" value="InterPro"/>
</dbReference>
<evidence type="ECO:0000256" key="2">
    <source>
        <dbReference type="ARBA" id="ARBA00022475"/>
    </source>
</evidence>
<dbReference type="GO" id="GO:0016410">
    <property type="term" value="F:N-acyltransferase activity"/>
    <property type="evidence" value="ECO:0007669"/>
    <property type="project" value="InterPro"/>
</dbReference>
<sequence>MKKHVSLLQVSSTLRYRYLWLVLAVLLSLFATNGRWDLPLAAWLAPLFLLRFTRTSNLLLGYGGALLTSIVSMTFFLYQSQMLESPIIIVAAIIIGIILSIPYLLDRLITSRLSPVNALLATLAFPLGKVLSEYLVTLLLPFGSVLSLAYTQHDNVPLLQLLAITGTYGISFLMAWFASVGNFIWERDFSWSRVRTIAVFYSCVLILVLLGGSVRLTFFAPSATTIRVAGISPAFSVRKTEWRKIIQIMQKEQLSDTDFSALHSSIAAINEPLLLQSQREAQAGAKIVVWPESAAATLAEEEAGLLERGKALAKQEGMYLEIGYVVLHYQHSLQITQNRTALFDPQGRVNWIYDKAHPIPGMEDYVPGDGKVPVVETSYGTIASVICFDADFPDLMRQGRSKGVDIMLVPSNDWRGIDPWQTYNTTFRAIENGYSLVRQTSNGLSMTVDYQGRVLAATDYFTTEHQTMIASVPSQGGQTIYAIVGDVFAWLCMAALCFLVGLVIFTTYQRHLRH</sequence>
<dbReference type="Gene3D" id="3.60.110.10">
    <property type="entry name" value="Carbon-nitrogen hydrolase"/>
    <property type="match status" value="1"/>
</dbReference>